<evidence type="ECO:0000313" key="2">
    <source>
        <dbReference type="EMBL" id="HFB54435.1"/>
    </source>
</evidence>
<dbReference type="PANTHER" id="PTHR37811:SF2">
    <property type="entry name" value="ABM DOMAIN-CONTAINING PROTEIN"/>
    <property type="match status" value="1"/>
</dbReference>
<accession>A0A7C3GCK1</accession>
<proteinExistence type="predicted"/>
<sequence>MIAVIFELTPKPGQQEKYFNIAAALRPLLEKIEGFISVERFESVAQPGKFLSLSLFESEEAVLEWRNIKSHRTAQEKGRRDIFEHYHLRVAHITRDYTMTDRNHTPLDSRDHHDGT</sequence>
<evidence type="ECO:0000313" key="3">
    <source>
        <dbReference type="Proteomes" id="UP000886042"/>
    </source>
</evidence>
<name>A0A7C3GCK1_9PROT</name>
<keyword evidence="2" id="KW-0560">Oxidoreductase</keyword>
<dbReference type="SUPFAM" id="SSF54909">
    <property type="entry name" value="Dimeric alpha+beta barrel"/>
    <property type="match status" value="1"/>
</dbReference>
<dbReference type="Pfam" id="PF03992">
    <property type="entry name" value="ABM"/>
    <property type="match status" value="1"/>
</dbReference>
<dbReference type="PROSITE" id="PS51725">
    <property type="entry name" value="ABM"/>
    <property type="match status" value="1"/>
</dbReference>
<dbReference type="InterPro" id="IPR011008">
    <property type="entry name" value="Dimeric_a/b-barrel"/>
</dbReference>
<organism evidence="2 3">
    <name type="scientific">Hellea balneolensis</name>
    <dbReference type="NCBI Taxonomy" id="287478"/>
    <lineage>
        <taxon>Bacteria</taxon>
        <taxon>Pseudomonadati</taxon>
        <taxon>Pseudomonadota</taxon>
        <taxon>Alphaproteobacteria</taxon>
        <taxon>Maricaulales</taxon>
        <taxon>Robiginitomaculaceae</taxon>
        <taxon>Hellea</taxon>
    </lineage>
</organism>
<dbReference type="InterPro" id="IPR052936">
    <property type="entry name" value="Jasmonate_Hydroxylase-like"/>
</dbReference>
<dbReference type="InterPro" id="IPR007138">
    <property type="entry name" value="ABM_dom"/>
</dbReference>
<dbReference type="Proteomes" id="UP000886042">
    <property type="component" value="Unassembled WGS sequence"/>
</dbReference>
<dbReference type="EMBL" id="DRMN01000055">
    <property type="protein sequence ID" value="HFB54435.1"/>
    <property type="molecule type" value="Genomic_DNA"/>
</dbReference>
<gene>
    <name evidence="2" type="ORF">ENJ46_00805</name>
</gene>
<dbReference type="AlphaFoldDB" id="A0A7C3GCK1"/>
<dbReference type="PANTHER" id="PTHR37811">
    <property type="entry name" value="BLL5343 PROTEIN"/>
    <property type="match status" value="1"/>
</dbReference>
<reference evidence="2" key="1">
    <citation type="journal article" date="2020" name="mSystems">
        <title>Genome- and Community-Level Interaction Insights into Carbon Utilization and Element Cycling Functions of Hydrothermarchaeota in Hydrothermal Sediment.</title>
        <authorList>
            <person name="Zhou Z."/>
            <person name="Liu Y."/>
            <person name="Xu W."/>
            <person name="Pan J."/>
            <person name="Luo Z.H."/>
            <person name="Li M."/>
        </authorList>
    </citation>
    <scope>NUCLEOTIDE SEQUENCE [LARGE SCALE GENOMIC DNA]</scope>
    <source>
        <strain evidence="2">HyVt-489</strain>
    </source>
</reference>
<dbReference type="Gene3D" id="3.30.70.100">
    <property type="match status" value="1"/>
</dbReference>
<dbReference type="GO" id="GO:0004497">
    <property type="term" value="F:monooxygenase activity"/>
    <property type="evidence" value="ECO:0007669"/>
    <property type="project" value="UniProtKB-KW"/>
</dbReference>
<keyword evidence="2" id="KW-0503">Monooxygenase</keyword>
<feature type="domain" description="ABM" evidence="1">
    <location>
        <begin position="2"/>
        <end position="91"/>
    </location>
</feature>
<evidence type="ECO:0000259" key="1">
    <source>
        <dbReference type="PROSITE" id="PS51725"/>
    </source>
</evidence>
<comment type="caution">
    <text evidence="2">The sequence shown here is derived from an EMBL/GenBank/DDBJ whole genome shotgun (WGS) entry which is preliminary data.</text>
</comment>
<protein>
    <submittedName>
        <fullName evidence="2">Antibiotic biosynthesis monooxygenase</fullName>
    </submittedName>
</protein>